<proteinExistence type="predicted"/>
<gene>
    <name evidence="1" type="ORF">QJV33_01075</name>
</gene>
<comment type="caution">
    <text evidence="1">The sequence shown here is derived from an EMBL/GenBank/DDBJ whole genome shotgun (WGS) entry which is preliminary data.</text>
</comment>
<keyword evidence="2" id="KW-1185">Reference proteome</keyword>
<reference evidence="1" key="1">
    <citation type="submission" date="2023-05" db="EMBL/GenBank/DDBJ databases">
        <title>Whole genome sequence of Commensalibacter sp.</title>
        <authorList>
            <person name="Charoenyingcharoen P."/>
            <person name="Yukphan P."/>
        </authorList>
    </citation>
    <scope>NUCLEOTIDE SEQUENCE</scope>
    <source>
        <strain evidence="1">TBRC 10068</strain>
    </source>
</reference>
<dbReference type="EMBL" id="JASBAN010000001">
    <property type="protein sequence ID" value="MDI2111894.1"/>
    <property type="molecule type" value="Genomic_DNA"/>
</dbReference>
<evidence type="ECO:0000313" key="1">
    <source>
        <dbReference type="EMBL" id="MDI2111894.1"/>
    </source>
</evidence>
<accession>A0ABT6Q4R0</accession>
<dbReference type="RefSeq" id="WP_281461579.1">
    <property type="nucleotide sequence ID" value="NZ_JASBAN010000001.1"/>
</dbReference>
<sequence length="96" mass="11236">MDSENTHITCLIKVGTVNNPSDFSLLDVNLVGYQGNEAIVDLNSGRRVRIEHVYNNYRNKKFGELLNRESLFCSKFREKFDFQSLFRINQKIYLSL</sequence>
<name>A0ABT6Q4R0_9PROT</name>
<organism evidence="1 2">
    <name type="scientific">Commensalibacter nepenthis</name>
    <dbReference type="NCBI Taxonomy" id="3043872"/>
    <lineage>
        <taxon>Bacteria</taxon>
        <taxon>Pseudomonadati</taxon>
        <taxon>Pseudomonadota</taxon>
        <taxon>Alphaproteobacteria</taxon>
        <taxon>Acetobacterales</taxon>
        <taxon>Acetobacteraceae</taxon>
    </lineage>
</organism>
<protein>
    <submittedName>
        <fullName evidence="1">Uncharacterized protein</fullName>
    </submittedName>
</protein>
<dbReference type="Proteomes" id="UP001431775">
    <property type="component" value="Unassembled WGS sequence"/>
</dbReference>
<evidence type="ECO:0000313" key="2">
    <source>
        <dbReference type="Proteomes" id="UP001431775"/>
    </source>
</evidence>